<keyword evidence="3" id="KW-1185">Reference proteome</keyword>
<dbReference type="EMBL" id="JACGCM010000704">
    <property type="protein sequence ID" value="KAF6168016.1"/>
    <property type="molecule type" value="Genomic_DNA"/>
</dbReference>
<dbReference type="AlphaFoldDB" id="A0A7J7NLL1"/>
<feature type="signal peptide" evidence="1">
    <location>
        <begin position="1"/>
        <end position="23"/>
    </location>
</feature>
<accession>A0A7J7NLL1</accession>
<gene>
    <name evidence="2" type="ORF">GIB67_011401</name>
</gene>
<evidence type="ECO:0000313" key="2">
    <source>
        <dbReference type="EMBL" id="KAF6168016.1"/>
    </source>
</evidence>
<reference evidence="2 3" key="1">
    <citation type="journal article" date="2020" name="IScience">
        <title>Genome Sequencing of the Endangered Kingdonia uniflora (Circaeasteraceae, Ranunculales) Reveals Potential Mechanisms of Evolutionary Specialization.</title>
        <authorList>
            <person name="Sun Y."/>
            <person name="Deng T."/>
            <person name="Zhang A."/>
            <person name="Moore M.J."/>
            <person name="Landis J.B."/>
            <person name="Lin N."/>
            <person name="Zhang H."/>
            <person name="Zhang X."/>
            <person name="Huang J."/>
            <person name="Zhang X."/>
            <person name="Sun H."/>
            <person name="Wang H."/>
        </authorList>
    </citation>
    <scope>NUCLEOTIDE SEQUENCE [LARGE SCALE GENOMIC DNA]</scope>
    <source>
        <strain evidence="2">TB1705</strain>
        <tissue evidence="2">Leaf</tissue>
    </source>
</reference>
<feature type="chain" id="PRO_5029539310" evidence="1">
    <location>
        <begin position="24"/>
        <end position="56"/>
    </location>
</feature>
<proteinExistence type="predicted"/>
<keyword evidence="1" id="KW-0732">Signal</keyword>
<sequence length="56" mass="6471">MSQLSGKMDLFLPLCCLCPCLHCGSDTINKDRSESARVWLDDAESFPSYEFHCKWR</sequence>
<organism evidence="2 3">
    <name type="scientific">Kingdonia uniflora</name>
    <dbReference type="NCBI Taxonomy" id="39325"/>
    <lineage>
        <taxon>Eukaryota</taxon>
        <taxon>Viridiplantae</taxon>
        <taxon>Streptophyta</taxon>
        <taxon>Embryophyta</taxon>
        <taxon>Tracheophyta</taxon>
        <taxon>Spermatophyta</taxon>
        <taxon>Magnoliopsida</taxon>
        <taxon>Ranunculales</taxon>
        <taxon>Circaeasteraceae</taxon>
        <taxon>Kingdonia</taxon>
    </lineage>
</organism>
<comment type="caution">
    <text evidence="2">The sequence shown here is derived from an EMBL/GenBank/DDBJ whole genome shotgun (WGS) entry which is preliminary data.</text>
</comment>
<protein>
    <submittedName>
        <fullName evidence="2">Uncharacterized protein</fullName>
    </submittedName>
</protein>
<evidence type="ECO:0000313" key="3">
    <source>
        <dbReference type="Proteomes" id="UP000541444"/>
    </source>
</evidence>
<name>A0A7J7NLL1_9MAGN</name>
<dbReference type="Proteomes" id="UP000541444">
    <property type="component" value="Unassembled WGS sequence"/>
</dbReference>
<evidence type="ECO:0000256" key="1">
    <source>
        <dbReference type="SAM" id="SignalP"/>
    </source>
</evidence>